<dbReference type="SUPFAM" id="SSF110849">
    <property type="entry name" value="ParB/Sulfiredoxin"/>
    <property type="match status" value="1"/>
</dbReference>
<organism evidence="2 3">
    <name type="scientific">Rubripirellula tenax</name>
    <dbReference type="NCBI Taxonomy" id="2528015"/>
    <lineage>
        <taxon>Bacteria</taxon>
        <taxon>Pseudomonadati</taxon>
        <taxon>Planctomycetota</taxon>
        <taxon>Planctomycetia</taxon>
        <taxon>Pirellulales</taxon>
        <taxon>Pirellulaceae</taxon>
        <taxon>Rubripirellula</taxon>
    </lineage>
</organism>
<sequence length="301" mass="34086">MEPLNNICPIADRRYEDVPIDKVKVINSRNRDQEQFDMNVESIGGVGLMKPIRVNDKFLESTGKYELICGEGRLLAHKQLNKTHVPAEVVSCTRKEALLQSLIENIARTKPGSMDFARELKRLHDEGWEYSRIAKVACKTEKYIREYIRLVEQGEERLIQGVESGIFPIKFAIQVASTDDSQIQAVLMDAFADGLVTTNNFGQARRIISARAKQSKKSPASRDYTVGQLRHDIAETTRVKTGYVREAKSKESRFMTLLAGVNTLFQDTDLVSLLRRQQLDKRPELAGDFKFDPTMSSEVSS</sequence>
<dbReference type="SUPFAM" id="SSF109709">
    <property type="entry name" value="KorB DNA-binding domain-like"/>
    <property type="match status" value="1"/>
</dbReference>
<comment type="caution">
    <text evidence="2">The sequence shown here is derived from an EMBL/GenBank/DDBJ whole genome shotgun (WGS) entry which is preliminary data.</text>
</comment>
<dbReference type="OrthoDB" id="248048at2"/>
<dbReference type="GO" id="GO:0005694">
    <property type="term" value="C:chromosome"/>
    <property type="evidence" value="ECO:0007669"/>
    <property type="project" value="TreeGrafter"/>
</dbReference>
<dbReference type="Pfam" id="PF02195">
    <property type="entry name" value="ParB_N"/>
    <property type="match status" value="1"/>
</dbReference>
<dbReference type="EMBL" id="SJPW01000004">
    <property type="protein sequence ID" value="TWU54894.1"/>
    <property type="molecule type" value="Genomic_DNA"/>
</dbReference>
<dbReference type="Proteomes" id="UP000318288">
    <property type="component" value="Unassembled WGS sequence"/>
</dbReference>
<evidence type="ECO:0000313" key="3">
    <source>
        <dbReference type="Proteomes" id="UP000318288"/>
    </source>
</evidence>
<feature type="domain" description="ParB-like N-terminal" evidence="1">
    <location>
        <begin position="16"/>
        <end position="106"/>
    </location>
</feature>
<dbReference type="InterPro" id="IPR050336">
    <property type="entry name" value="Chromosome_partition/occlusion"/>
</dbReference>
<dbReference type="PANTHER" id="PTHR33375">
    <property type="entry name" value="CHROMOSOME-PARTITIONING PROTEIN PARB-RELATED"/>
    <property type="match status" value="1"/>
</dbReference>
<protein>
    <submittedName>
        <fullName evidence="2">Putative chromosome-partitioning protein ParB</fullName>
    </submittedName>
</protein>
<dbReference type="PANTHER" id="PTHR33375:SF1">
    <property type="entry name" value="CHROMOSOME-PARTITIONING PROTEIN PARB-RELATED"/>
    <property type="match status" value="1"/>
</dbReference>
<dbReference type="InterPro" id="IPR003115">
    <property type="entry name" value="ParB_N"/>
</dbReference>
<keyword evidence="3" id="KW-1185">Reference proteome</keyword>
<accession>A0A5C6F2N8</accession>
<dbReference type="RefSeq" id="WP_146459039.1">
    <property type="nucleotide sequence ID" value="NZ_SJPW01000004.1"/>
</dbReference>
<dbReference type="SMART" id="SM00470">
    <property type="entry name" value="ParB"/>
    <property type="match status" value="1"/>
</dbReference>
<dbReference type="GO" id="GO:0007059">
    <property type="term" value="P:chromosome segregation"/>
    <property type="evidence" value="ECO:0007669"/>
    <property type="project" value="TreeGrafter"/>
</dbReference>
<proteinExistence type="predicted"/>
<evidence type="ECO:0000313" key="2">
    <source>
        <dbReference type="EMBL" id="TWU54894.1"/>
    </source>
</evidence>
<dbReference type="AlphaFoldDB" id="A0A5C6F2N8"/>
<dbReference type="Gene3D" id="1.10.10.2830">
    <property type="match status" value="1"/>
</dbReference>
<name>A0A5C6F2N8_9BACT</name>
<evidence type="ECO:0000259" key="1">
    <source>
        <dbReference type="SMART" id="SM00470"/>
    </source>
</evidence>
<gene>
    <name evidence="2" type="primary">parB</name>
    <name evidence="2" type="ORF">Poly51_36160</name>
</gene>
<dbReference type="Gene3D" id="3.90.1530.30">
    <property type="match status" value="1"/>
</dbReference>
<dbReference type="InterPro" id="IPR036086">
    <property type="entry name" value="ParB/Sulfiredoxin_sf"/>
</dbReference>
<reference evidence="2 3" key="1">
    <citation type="submission" date="2019-02" db="EMBL/GenBank/DDBJ databases">
        <title>Deep-cultivation of Planctomycetes and their phenomic and genomic characterization uncovers novel biology.</title>
        <authorList>
            <person name="Wiegand S."/>
            <person name="Jogler M."/>
            <person name="Boedeker C."/>
            <person name="Pinto D."/>
            <person name="Vollmers J."/>
            <person name="Rivas-Marin E."/>
            <person name="Kohn T."/>
            <person name="Peeters S.H."/>
            <person name="Heuer A."/>
            <person name="Rast P."/>
            <person name="Oberbeckmann S."/>
            <person name="Bunk B."/>
            <person name="Jeske O."/>
            <person name="Meyerdierks A."/>
            <person name="Storesund J.E."/>
            <person name="Kallscheuer N."/>
            <person name="Luecker S."/>
            <person name="Lage O.M."/>
            <person name="Pohl T."/>
            <person name="Merkel B.J."/>
            <person name="Hornburger P."/>
            <person name="Mueller R.-W."/>
            <person name="Bruemmer F."/>
            <person name="Labrenz M."/>
            <person name="Spormann A.M."/>
            <person name="Op Den Camp H."/>
            <person name="Overmann J."/>
            <person name="Amann R."/>
            <person name="Jetten M.S.M."/>
            <person name="Mascher T."/>
            <person name="Medema M.H."/>
            <person name="Devos D.P."/>
            <person name="Kaster A.-K."/>
            <person name="Ovreas L."/>
            <person name="Rohde M."/>
            <person name="Galperin M.Y."/>
            <person name="Jogler C."/>
        </authorList>
    </citation>
    <scope>NUCLEOTIDE SEQUENCE [LARGE SCALE GENOMIC DNA]</scope>
    <source>
        <strain evidence="2 3">Poly51</strain>
    </source>
</reference>